<accession>A0A4S8NNH5</accession>
<name>A0A4S8NNH5_9ACTN</name>
<evidence type="ECO:0000313" key="2">
    <source>
        <dbReference type="Proteomes" id="UP000307087"/>
    </source>
</evidence>
<dbReference type="SUPFAM" id="SSF160104">
    <property type="entry name" value="Acetoacetate decarboxylase-like"/>
    <property type="match status" value="1"/>
</dbReference>
<proteinExistence type="predicted"/>
<dbReference type="InterPro" id="IPR010451">
    <property type="entry name" value="Acetoacetate_decarboxylase"/>
</dbReference>
<dbReference type="OrthoDB" id="834556at2"/>
<protein>
    <recommendedName>
        <fullName evidence="3">Acetoacetate decarboxylase</fullName>
    </recommendedName>
</protein>
<keyword evidence="2" id="KW-1185">Reference proteome</keyword>
<dbReference type="Pfam" id="PF06314">
    <property type="entry name" value="ADC"/>
    <property type="match status" value="1"/>
</dbReference>
<dbReference type="Gene3D" id="2.40.400.10">
    <property type="entry name" value="Acetoacetate decarboxylase-like"/>
    <property type="match status" value="1"/>
</dbReference>
<dbReference type="AlphaFoldDB" id="A0A4S8NNH5"/>
<gene>
    <name evidence="1" type="ORF">E9934_01855</name>
</gene>
<dbReference type="EMBL" id="STGW01000001">
    <property type="protein sequence ID" value="THV18398.1"/>
    <property type="molecule type" value="Genomic_DNA"/>
</dbReference>
<evidence type="ECO:0008006" key="3">
    <source>
        <dbReference type="Google" id="ProtNLM"/>
    </source>
</evidence>
<comment type="caution">
    <text evidence="1">The sequence shown here is derived from an EMBL/GenBank/DDBJ whole genome shotgun (WGS) entry which is preliminary data.</text>
</comment>
<sequence>MTEQPPTYPPAPWRMHGSLWLSAFRLREAADDRHPAGSYGVALVSYEDPSPLTYHELLVARTTTNRAGKGAVTITDIWVDSADSMAGGRELWAIPKELCDFDRESSYRGPVTSTDWTASIERRPIVEAHFTDVSRAAVRVPFTGLVEQPGIAEHPDIADVTMKGNARALPCRGRWDFAADGPLAFLRKARQLGSFRMLDFRLAFD</sequence>
<dbReference type="RefSeq" id="WP_136561112.1">
    <property type="nucleotide sequence ID" value="NZ_BAABLS010000002.1"/>
</dbReference>
<dbReference type="InterPro" id="IPR023375">
    <property type="entry name" value="ADC_dom_sf"/>
</dbReference>
<dbReference type="Proteomes" id="UP000307087">
    <property type="component" value="Unassembled WGS sequence"/>
</dbReference>
<dbReference type="GO" id="GO:0016829">
    <property type="term" value="F:lyase activity"/>
    <property type="evidence" value="ECO:0007669"/>
    <property type="project" value="InterPro"/>
</dbReference>
<evidence type="ECO:0000313" key="1">
    <source>
        <dbReference type="EMBL" id="THV18398.1"/>
    </source>
</evidence>
<organism evidence="1 2">
    <name type="scientific">Nocardioides caeni</name>
    <dbReference type="NCBI Taxonomy" id="574700"/>
    <lineage>
        <taxon>Bacteria</taxon>
        <taxon>Bacillati</taxon>
        <taxon>Actinomycetota</taxon>
        <taxon>Actinomycetes</taxon>
        <taxon>Propionibacteriales</taxon>
        <taxon>Nocardioidaceae</taxon>
        <taxon>Nocardioides</taxon>
    </lineage>
</organism>
<reference evidence="1 2" key="1">
    <citation type="journal article" date="2009" name="Int. J. Syst. Evol. Microbiol.">
        <title>Nocardioides caeni sp. nov., isolated from wastewater.</title>
        <authorList>
            <person name="Yoon J.H."/>
            <person name="Kang S.J."/>
            <person name="Park S."/>
            <person name="Kim W."/>
            <person name="Oh T.K."/>
        </authorList>
    </citation>
    <scope>NUCLEOTIDE SEQUENCE [LARGE SCALE GENOMIC DNA]</scope>
    <source>
        <strain evidence="1 2">DSM 23134</strain>
    </source>
</reference>